<dbReference type="AlphaFoldDB" id="A0A3S5BAQ6"/>
<proteinExistence type="predicted"/>
<comment type="caution">
    <text evidence="2">The sequence shown here is derived from an EMBL/GenBank/DDBJ whole genome shotgun (WGS) entry which is preliminary data.</text>
</comment>
<accession>A0A3S5BAQ6</accession>
<organism evidence="2 3">
    <name type="scientific">Protopolystoma xenopodis</name>
    <dbReference type="NCBI Taxonomy" id="117903"/>
    <lineage>
        <taxon>Eukaryota</taxon>
        <taxon>Metazoa</taxon>
        <taxon>Spiralia</taxon>
        <taxon>Lophotrochozoa</taxon>
        <taxon>Platyhelminthes</taxon>
        <taxon>Monogenea</taxon>
        <taxon>Polyopisthocotylea</taxon>
        <taxon>Polystomatidea</taxon>
        <taxon>Polystomatidae</taxon>
        <taxon>Protopolystoma</taxon>
    </lineage>
</organism>
<gene>
    <name evidence="2" type="ORF">PXEA_LOCUS11345</name>
</gene>
<keyword evidence="3" id="KW-1185">Reference proteome</keyword>
<evidence type="ECO:0000313" key="3">
    <source>
        <dbReference type="Proteomes" id="UP000784294"/>
    </source>
</evidence>
<dbReference type="Proteomes" id="UP000784294">
    <property type="component" value="Unassembled WGS sequence"/>
</dbReference>
<feature type="compositionally biased region" description="Low complexity" evidence="1">
    <location>
        <begin position="160"/>
        <end position="176"/>
    </location>
</feature>
<protein>
    <submittedName>
        <fullName evidence="2">Uncharacterized protein</fullName>
    </submittedName>
</protein>
<evidence type="ECO:0000313" key="2">
    <source>
        <dbReference type="EMBL" id="VEL17905.1"/>
    </source>
</evidence>
<feature type="region of interest" description="Disordered" evidence="1">
    <location>
        <begin position="159"/>
        <end position="179"/>
    </location>
</feature>
<evidence type="ECO:0000256" key="1">
    <source>
        <dbReference type="SAM" id="MobiDB-lite"/>
    </source>
</evidence>
<sequence>MAMSLMALFKLQQPPCLNCDSSRRRLPTAPLVVVVHISLLMNCIAAGEGPGGRGSGFSLKVPNSRPRRNTLSLLLNASGTLSKSSLAVTVGPNASSNTLTHSSAGLIGDSLGHACLRRASASGTISRRDSNNEVELTAQHGLLHNWRTGRNTPTASFNCQAQSQRDQNSQNNNHHQSLSRRFGLASASLAFFPFHSSISSRELRSGNGVGGIQACTTDLTQVLGVSICVCTCTEDNNHQANITGLASTEVACKVDDINQAGKLKENMKHQEAFQTINGHALDSHASSSCIRSSASLSDILCSSCGGSLLPGGSLPIQAKPMGLSGANNSFSSNLSTTIFLTCVSGGLSSANDALVSKGHAQQAGLEARIFSMDIRRCRHFLDCVIEFISNNLNIHHFLGP</sequence>
<dbReference type="EMBL" id="CAAALY010034763">
    <property type="protein sequence ID" value="VEL17905.1"/>
    <property type="molecule type" value="Genomic_DNA"/>
</dbReference>
<reference evidence="2" key="1">
    <citation type="submission" date="2018-11" db="EMBL/GenBank/DDBJ databases">
        <authorList>
            <consortium name="Pathogen Informatics"/>
        </authorList>
    </citation>
    <scope>NUCLEOTIDE SEQUENCE</scope>
</reference>
<name>A0A3S5BAQ6_9PLAT</name>